<dbReference type="AlphaFoldDB" id="A0A8G2FVU3"/>
<dbReference type="Pfam" id="PF01994">
    <property type="entry name" value="Trm56"/>
    <property type="match status" value="1"/>
</dbReference>
<dbReference type="CDD" id="cd18083">
    <property type="entry name" value="aTrm56-like"/>
    <property type="match status" value="1"/>
</dbReference>
<evidence type="ECO:0000256" key="13">
    <source>
        <dbReference type="ARBA" id="ARBA00047792"/>
    </source>
</evidence>
<dbReference type="GO" id="GO:0016787">
    <property type="term" value="F:hydrolase activity"/>
    <property type="evidence" value="ECO:0007669"/>
    <property type="project" value="UniProtKB-KW"/>
</dbReference>
<dbReference type="PROSITE" id="PS51831">
    <property type="entry name" value="HD"/>
    <property type="match status" value="1"/>
</dbReference>
<evidence type="ECO:0000256" key="8">
    <source>
        <dbReference type="ARBA" id="ARBA00022603"/>
    </source>
</evidence>
<dbReference type="PANTHER" id="PTHR42197">
    <property type="entry name" value="TRNA (CYTIDINE(56)-2'-O)-METHYLTRANSFERASE"/>
    <property type="match status" value="1"/>
</dbReference>
<comment type="function">
    <text evidence="1 14">Specifically catalyzes the AdoMet-dependent 2'-O-ribose methylation of cytidine at position 56 in tRNAs.</text>
</comment>
<organism evidence="16 17">
    <name type="scientific">Picrophilus torridus (strain ATCC 700027 / DSM 9790 / JCM 10055 / NBRC 100828 / KAW 2/3)</name>
    <dbReference type="NCBI Taxonomy" id="1122961"/>
    <lineage>
        <taxon>Archaea</taxon>
        <taxon>Methanobacteriati</taxon>
        <taxon>Thermoplasmatota</taxon>
        <taxon>Thermoplasmata</taxon>
        <taxon>Thermoplasmatales</taxon>
        <taxon>Picrophilaceae</taxon>
        <taxon>Picrophilus</taxon>
    </lineage>
</organism>
<keyword evidence="17" id="KW-1185">Reference proteome</keyword>
<evidence type="ECO:0000256" key="1">
    <source>
        <dbReference type="ARBA" id="ARBA00003959"/>
    </source>
</evidence>
<dbReference type="RefSeq" id="WP_084272403.1">
    <property type="nucleotide sequence ID" value="NZ_FWYE01000001.1"/>
</dbReference>
<dbReference type="EC" id="2.1.1.206" evidence="5 14"/>
<dbReference type="SUPFAM" id="SSF75217">
    <property type="entry name" value="alpha/beta knot"/>
    <property type="match status" value="1"/>
</dbReference>
<evidence type="ECO:0000256" key="3">
    <source>
        <dbReference type="ARBA" id="ARBA00010324"/>
    </source>
</evidence>
<keyword evidence="16" id="KW-0378">Hydrolase</keyword>
<keyword evidence="7 14" id="KW-0963">Cytoplasm</keyword>
<dbReference type="SUPFAM" id="SSF109604">
    <property type="entry name" value="HD-domain/PDEase-like"/>
    <property type="match status" value="1"/>
</dbReference>
<dbReference type="PANTHER" id="PTHR42197:SF1">
    <property type="entry name" value="TRNA (CYTIDINE(56)-2'-O)-METHYLTRANSFERASE"/>
    <property type="match status" value="1"/>
</dbReference>
<evidence type="ECO:0000256" key="2">
    <source>
        <dbReference type="ARBA" id="ARBA00004496"/>
    </source>
</evidence>
<evidence type="ECO:0000256" key="12">
    <source>
        <dbReference type="ARBA" id="ARBA00029826"/>
    </source>
</evidence>
<accession>A0A8G2FVU3</accession>
<dbReference type="InterPro" id="IPR029028">
    <property type="entry name" value="Alpha/beta_knot_MTases"/>
</dbReference>
<evidence type="ECO:0000256" key="11">
    <source>
        <dbReference type="ARBA" id="ARBA00022694"/>
    </source>
</evidence>
<evidence type="ECO:0000256" key="4">
    <source>
        <dbReference type="ARBA" id="ARBA00011738"/>
    </source>
</evidence>
<dbReference type="SMART" id="SM00471">
    <property type="entry name" value="HDc"/>
    <property type="match status" value="1"/>
</dbReference>
<comment type="similarity">
    <text evidence="3 14">Belongs to the aTrm56 family.</text>
</comment>
<evidence type="ECO:0000256" key="14">
    <source>
        <dbReference type="HAMAP-Rule" id="MF_00077"/>
    </source>
</evidence>
<keyword evidence="11 14" id="KW-0819">tRNA processing</keyword>
<keyword evidence="9 14" id="KW-0808">Transferase</keyword>
<reference evidence="16 17" key="1">
    <citation type="submission" date="2017-04" db="EMBL/GenBank/DDBJ databases">
        <authorList>
            <person name="Varghese N."/>
            <person name="Submissions S."/>
        </authorList>
    </citation>
    <scope>NUCLEOTIDE SEQUENCE [LARGE SCALE GENOMIC DNA]</scope>
    <source>
        <strain evidence="16 17">DSM 9789</strain>
    </source>
</reference>
<evidence type="ECO:0000256" key="9">
    <source>
        <dbReference type="ARBA" id="ARBA00022679"/>
    </source>
</evidence>
<dbReference type="InterPro" id="IPR003607">
    <property type="entry name" value="HD/PDEase_dom"/>
</dbReference>
<dbReference type="InterPro" id="IPR006675">
    <property type="entry name" value="HDIG_dom"/>
</dbReference>
<comment type="subunit">
    <text evidence="4 14">Homodimer.</text>
</comment>
<dbReference type="Pfam" id="PF01966">
    <property type="entry name" value="HD"/>
    <property type="match status" value="1"/>
</dbReference>
<gene>
    <name evidence="16" type="ORF">SAMN02745355_0292</name>
</gene>
<dbReference type="EMBL" id="FWYE01000001">
    <property type="protein sequence ID" value="SMD30412.1"/>
    <property type="molecule type" value="Genomic_DNA"/>
</dbReference>
<comment type="subcellular location">
    <subcellularLocation>
        <location evidence="2 14">Cytoplasm</location>
    </subcellularLocation>
</comment>
<dbReference type="InterPro" id="IPR002845">
    <property type="entry name" value="tRNA_mtfrase_aTrm56"/>
</dbReference>
<evidence type="ECO:0000259" key="15">
    <source>
        <dbReference type="PROSITE" id="PS51831"/>
    </source>
</evidence>
<comment type="caution">
    <text evidence="14">Lacks conserved residue(s) required for the propagation of feature annotation.</text>
</comment>
<keyword evidence="8 14" id="KW-0489">Methyltransferase</keyword>
<comment type="catalytic activity">
    <reaction evidence="13 14">
        <text>cytidine(56) in tRNA + S-adenosyl-L-methionine = 2'-O-methylcytidine(56) in tRNA + S-adenosyl-L-homocysteine + H(+)</text>
        <dbReference type="Rhea" id="RHEA:42968"/>
        <dbReference type="Rhea" id="RHEA-COMP:10308"/>
        <dbReference type="Rhea" id="RHEA-COMP:10309"/>
        <dbReference type="ChEBI" id="CHEBI:15378"/>
        <dbReference type="ChEBI" id="CHEBI:57856"/>
        <dbReference type="ChEBI" id="CHEBI:59789"/>
        <dbReference type="ChEBI" id="CHEBI:74495"/>
        <dbReference type="ChEBI" id="CHEBI:82748"/>
        <dbReference type="EC" id="2.1.1.206"/>
    </reaction>
</comment>
<dbReference type="InterPro" id="IPR006674">
    <property type="entry name" value="HD_domain"/>
</dbReference>
<evidence type="ECO:0000256" key="5">
    <source>
        <dbReference type="ARBA" id="ARBA00012624"/>
    </source>
</evidence>
<dbReference type="GO" id="GO:0002128">
    <property type="term" value="P:tRNA nucleoside ribose methylation"/>
    <property type="evidence" value="ECO:0007669"/>
    <property type="project" value="UniProtKB-UniRule"/>
</dbReference>
<name>A0A8G2FVU3_PICTO</name>
<proteinExistence type="inferred from homology"/>
<sequence>MITVLRIGHRPFRDKRITTHVALVARAFGASSIYIDTRDDELENTVKKVVDNFGGSFEVKTGIEWKSFMKKFHGTKVNLTMYGEPIEKRIDEIKSGDDILVLVGAEKVPIDAYLIADYNISVTNQPHSEVAALAIFLDRYFDGKELEKSYEGKINVVPMNHGKLVKYIPDEDQCLMILKSENADDLIIRHVETVYKVAMRMADCIPCDRRLVAAGALLHDIGRTKTNNIDHAIAGAEILKKKNIDDRIVRIVERHTGAGITSEEAQKLGLPVKDYVPETIEEKIVAHADNLVSMDRIINLKQLMDKYENKNLHDAALRIKKLHEELSKMCGRDLDDITKDL</sequence>
<protein>
    <recommendedName>
        <fullName evidence="6 14">tRNA (cytidine(56)-2'-O)-methyltransferase</fullName>
        <ecNumber evidence="5 14">2.1.1.206</ecNumber>
    </recommendedName>
    <alternativeName>
        <fullName evidence="12 14">tRNA ribose 2'-O-methyltransferase aTrm56</fullName>
    </alternativeName>
</protein>
<dbReference type="Proteomes" id="UP000192315">
    <property type="component" value="Unassembled WGS sequence"/>
</dbReference>
<dbReference type="InterPro" id="IPR029026">
    <property type="entry name" value="tRNA_m1G_MTases_N"/>
</dbReference>
<feature type="domain" description="HD" evidence="15">
    <location>
        <begin position="187"/>
        <end position="294"/>
    </location>
</feature>
<evidence type="ECO:0000256" key="6">
    <source>
        <dbReference type="ARBA" id="ARBA00013709"/>
    </source>
</evidence>
<keyword evidence="10 14" id="KW-0949">S-adenosyl-L-methionine</keyword>
<dbReference type="GO" id="GO:0106059">
    <property type="term" value="F:tRNA (cytidine(56)-2'-O)-methyltransferase activity"/>
    <property type="evidence" value="ECO:0007669"/>
    <property type="project" value="UniProtKB-EC"/>
</dbReference>
<evidence type="ECO:0000313" key="16">
    <source>
        <dbReference type="EMBL" id="SMD30412.1"/>
    </source>
</evidence>
<feature type="binding site" evidence="14">
    <location>
        <position position="79"/>
    </location>
    <ligand>
        <name>S-adenosyl-L-methionine</name>
        <dbReference type="ChEBI" id="CHEBI:59789"/>
    </ligand>
</feature>
<feature type="binding site" evidence="14">
    <location>
        <begin position="104"/>
        <end position="108"/>
    </location>
    <ligand>
        <name>S-adenosyl-L-methionine</name>
        <dbReference type="ChEBI" id="CHEBI:59789"/>
    </ligand>
</feature>
<dbReference type="Gene3D" id="1.10.3210.10">
    <property type="entry name" value="Hypothetical protein af1432"/>
    <property type="match status" value="1"/>
</dbReference>
<dbReference type="GO" id="GO:0005737">
    <property type="term" value="C:cytoplasm"/>
    <property type="evidence" value="ECO:0007669"/>
    <property type="project" value="UniProtKB-SubCell"/>
</dbReference>
<dbReference type="NCBIfam" id="NF009343">
    <property type="entry name" value="PRK12703.1"/>
    <property type="match status" value="1"/>
</dbReference>
<evidence type="ECO:0000256" key="10">
    <source>
        <dbReference type="ARBA" id="ARBA00022691"/>
    </source>
</evidence>
<comment type="caution">
    <text evidence="16">The sequence shown here is derived from an EMBL/GenBank/DDBJ whole genome shotgun (WGS) entry which is preliminary data.</text>
</comment>
<evidence type="ECO:0000256" key="7">
    <source>
        <dbReference type="ARBA" id="ARBA00022490"/>
    </source>
</evidence>
<dbReference type="CDD" id="cd00077">
    <property type="entry name" value="HDc"/>
    <property type="match status" value="1"/>
</dbReference>
<dbReference type="NCBIfam" id="TIGR00277">
    <property type="entry name" value="HDIG"/>
    <property type="match status" value="1"/>
</dbReference>
<dbReference type="HAMAP" id="MF_00077">
    <property type="entry name" value="tRNA_methyltr_aTrm56"/>
    <property type="match status" value="1"/>
</dbReference>
<dbReference type="Gene3D" id="3.40.1280.10">
    <property type="match status" value="1"/>
</dbReference>
<evidence type="ECO:0000313" key="17">
    <source>
        <dbReference type="Proteomes" id="UP000192315"/>
    </source>
</evidence>